<organism evidence="2 3">
    <name type="scientific">Edaphobacter aggregans</name>
    <dbReference type="NCBI Taxonomy" id="570835"/>
    <lineage>
        <taxon>Bacteria</taxon>
        <taxon>Pseudomonadati</taxon>
        <taxon>Acidobacteriota</taxon>
        <taxon>Terriglobia</taxon>
        <taxon>Terriglobales</taxon>
        <taxon>Acidobacteriaceae</taxon>
        <taxon>Edaphobacter</taxon>
    </lineage>
</organism>
<evidence type="ECO:0000313" key="3">
    <source>
        <dbReference type="Proteomes" id="UP000269669"/>
    </source>
</evidence>
<dbReference type="EMBL" id="RSDW01000001">
    <property type="protein sequence ID" value="RSL15186.1"/>
    <property type="molecule type" value="Genomic_DNA"/>
</dbReference>
<comment type="caution">
    <text evidence="2">The sequence shown here is derived from an EMBL/GenBank/DDBJ whole genome shotgun (WGS) entry which is preliminary data.</text>
</comment>
<reference evidence="2 3" key="1">
    <citation type="submission" date="2018-12" db="EMBL/GenBank/DDBJ databases">
        <title>Sequencing of bacterial isolates from soil warming experiment in Harvard Forest, Massachusetts, USA.</title>
        <authorList>
            <person name="Deangelis K."/>
        </authorList>
    </citation>
    <scope>NUCLEOTIDE SEQUENCE [LARGE SCALE GENOMIC DNA]</scope>
    <source>
        <strain evidence="2 3">EB153</strain>
    </source>
</reference>
<dbReference type="Gene3D" id="1.10.1200.10">
    <property type="entry name" value="ACP-like"/>
    <property type="match status" value="1"/>
</dbReference>
<protein>
    <submittedName>
        <fullName evidence="2">Acyl carrier protein</fullName>
    </submittedName>
</protein>
<feature type="domain" description="Carrier" evidence="1">
    <location>
        <begin position="2"/>
        <end position="77"/>
    </location>
</feature>
<dbReference type="Proteomes" id="UP000269669">
    <property type="component" value="Unassembled WGS sequence"/>
</dbReference>
<dbReference type="Pfam" id="PF00550">
    <property type="entry name" value="PP-binding"/>
    <property type="match status" value="1"/>
</dbReference>
<gene>
    <name evidence="2" type="ORF">EDE15_0665</name>
</gene>
<keyword evidence="3" id="KW-1185">Reference proteome</keyword>
<evidence type="ECO:0000313" key="2">
    <source>
        <dbReference type="EMBL" id="RSL15186.1"/>
    </source>
</evidence>
<accession>A0A428ME84</accession>
<name>A0A428ME84_9BACT</name>
<evidence type="ECO:0000259" key="1">
    <source>
        <dbReference type="PROSITE" id="PS50075"/>
    </source>
</evidence>
<dbReference type="OrthoDB" id="9811033at2"/>
<dbReference type="RefSeq" id="WP_125483956.1">
    <property type="nucleotide sequence ID" value="NZ_RSDW01000001.1"/>
</dbReference>
<dbReference type="InterPro" id="IPR009081">
    <property type="entry name" value="PP-bd_ACP"/>
</dbReference>
<sequence>MESVLVRVQEVFHETFGIDSQMISLETTPNDAPAWDSVGHLDLASRLEQTFGISFDVDDLMEMENVREIVRIINEKL</sequence>
<dbReference type="InterPro" id="IPR036736">
    <property type="entry name" value="ACP-like_sf"/>
</dbReference>
<proteinExistence type="predicted"/>
<dbReference type="AlphaFoldDB" id="A0A428ME84"/>
<dbReference type="SUPFAM" id="SSF47336">
    <property type="entry name" value="ACP-like"/>
    <property type="match status" value="1"/>
</dbReference>
<dbReference type="PROSITE" id="PS50075">
    <property type="entry name" value="CARRIER"/>
    <property type="match status" value="1"/>
</dbReference>